<name>A0A834LX24_RHYFE</name>
<reference evidence="2" key="1">
    <citation type="submission" date="2020-08" db="EMBL/GenBank/DDBJ databases">
        <title>Genome sequencing and assembly of the red palm weevil Rhynchophorus ferrugineus.</title>
        <authorList>
            <person name="Dias G.B."/>
            <person name="Bergman C.M."/>
            <person name="Manee M."/>
        </authorList>
    </citation>
    <scope>NUCLEOTIDE SEQUENCE</scope>
    <source>
        <strain evidence="2">AA-2017</strain>
        <tissue evidence="2">Whole larva</tissue>
    </source>
</reference>
<evidence type="ECO:0000313" key="1">
    <source>
        <dbReference type="EMBL" id="KAF7263199.1"/>
    </source>
</evidence>
<gene>
    <name evidence="2" type="ORF">GWI33_003509</name>
    <name evidence="1" type="ORF">GWI33_003511</name>
</gene>
<organism evidence="2 3">
    <name type="scientific">Rhynchophorus ferrugineus</name>
    <name type="common">Red palm weevil</name>
    <name type="synonym">Curculio ferrugineus</name>
    <dbReference type="NCBI Taxonomy" id="354439"/>
    <lineage>
        <taxon>Eukaryota</taxon>
        <taxon>Metazoa</taxon>
        <taxon>Ecdysozoa</taxon>
        <taxon>Arthropoda</taxon>
        <taxon>Hexapoda</taxon>
        <taxon>Insecta</taxon>
        <taxon>Pterygota</taxon>
        <taxon>Neoptera</taxon>
        <taxon>Endopterygota</taxon>
        <taxon>Coleoptera</taxon>
        <taxon>Polyphaga</taxon>
        <taxon>Cucujiformia</taxon>
        <taxon>Curculionidae</taxon>
        <taxon>Dryophthorinae</taxon>
        <taxon>Rhynchophorus</taxon>
    </lineage>
</organism>
<comment type="caution">
    <text evidence="2">The sequence shown here is derived from an EMBL/GenBank/DDBJ whole genome shotgun (WGS) entry which is preliminary data.</text>
</comment>
<evidence type="ECO:0000313" key="3">
    <source>
        <dbReference type="Proteomes" id="UP000625711"/>
    </source>
</evidence>
<protein>
    <submittedName>
        <fullName evidence="2">Uncharacterized protein</fullName>
    </submittedName>
</protein>
<keyword evidence="3" id="KW-1185">Reference proteome</keyword>
<dbReference type="EMBL" id="JAACXV010023075">
    <property type="protein sequence ID" value="KAF7263201.1"/>
    <property type="molecule type" value="Genomic_DNA"/>
</dbReference>
<proteinExistence type="predicted"/>
<accession>A0A834LX24</accession>
<dbReference type="AlphaFoldDB" id="A0A834LX24"/>
<sequence length="161" mass="16872">MSVQPLLSEFDPSSPEEANYKLNYFRSSFLERRAPLLITDGGGGGSGGGGRGGGGGGLRAPSDLWAALRPDRCSLTIMADNGTGVFLSGREPPRLVRADGSGDTPLARGNCHGKMTAVERHAGGGCARSPSLARVLILARMETVGLYEFLLVNEKIIVSIN</sequence>
<dbReference type="Proteomes" id="UP000625711">
    <property type="component" value="Unassembled WGS sequence"/>
</dbReference>
<dbReference type="EMBL" id="JAACXV010023076">
    <property type="protein sequence ID" value="KAF7263199.1"/>
    <property type="molecule type" value="Genomic_DNA"/>
</dbReference>
<evidence type="ECO:0000313" key="2">
    <source>
        <dbReference type="EMBL" id="KAF7263201.1"/>
    </source>
</evidence>